<dbReference type="Pfam" id="PF02545">
    <property type="entry name" value="Maf"/>
    <property type="match status" value="1"/>
</dbReference>
<feature type="active site" description="Proton acceptor" evidence="3">
    <location>
        <position position="87"/>
    </location>
</feature>
<comment type="function">
    <text evidence="3">Nucleoside triphosphate pyrophosphatase. May have a dual role in cell division arrest and in preventing the incorporation of modified nucleotides into cellular nucleic acids.</text>
</comment>
<sequence length="221" mass="23184">MTRLILGSASTSRARILSQADIGFTVRVSYVDEPAAVAAAQQRDQGEELSPAAEAQLLADLKAAAVVELPGLHAGSAASTTVVLGCDSVFELDGASYGKPYEVDVAIQRWKLMRSRTGVLHTGHTLIDASTGARAQRTVSTQVSFGEPTDAEIQLYAESGEPLHCAGAFTIDGRGSAFVEKVEGDHLSVIGVSPAALRSMLAELGHSITDFWSMPSPAAHH</sequence>
<comment type="cofactor">
    <cofactor evidence="1 3">
        <name>a divalent metal cation</name>
        <dbReference type="ChEBI" id="CHEBI:60240"/>
    </cofactor>
</comment>
<accession>A0ABR9J924</accession>
<dbReference type="InterPro" id="IPR029001">
    <property type="entry name" value="ITPase-like_fam"/>
</dbReference>
<gene>
    <name evidence="4" type="ORF">H4W26_002282</name>
</gene>
<keyword evidence="3" id="KW-0546">Nucleotide metabolism</keyword>
<keyword evidence="3" id="KW-0963">Cytoplasm</keyword>
<proteinExistence type="inferred from homology"/>
<dbReference type="Proteomes" id="UP000636579">
    <property type="component" value="Unassembled WGS sequence"/>
</dbReference>
<dbReference type="HAMAP" id="MF_00528">
    <property type="entry name" value="Maf"/>
    <property type="match status" value="1"/>
</dbReference>
<dbReference type="PANTHER" id="PTHR43213">
    <property type="entry name" value="BIFUNCTIONAL DTTP/UTP PYROPHOSPHATASE/METHYLTRANSFERASE PROTEIN-RELATED"/>
    <property type="match status" value="1"/>
</dbReference>
<protein>
    <recommendedName>
        <fullName evidence="3">Nucleoside triphosphate pyrophosphatase</fullName>
        <ecNumber evidence="3">3.6.1.9</ecNumber>
    </recommendedName>
    <alternativeName>
        <fullName evidence="3">Nucleotide pyrophosphatase</fullName>
        <shortName evidence="3">Nucleotide PPase</shortName>
    </alternativeName>
</protein>
<keyword evidence="2 3" id="KW-0378">Hydrolase</keyword>
<comment type="caution">
    <text evidence="3">Lacks conserved residue(s) required for the propagation of feature annotation.</text>
</comment>
<comment type="catalytic activity">
    <reaction evidence="3">
        <text>a 2'-deoxyribonucleoside 5'-triphosphate + H2O = a 2'-deoxyribonucleoside 5'-phosphate + diphosphate + H(+)</text>
        <dbReference type="Rhea" id="RHEA:44644"/>
        <dbReference type="ChEBI" id="CHEBI:15377"/>
        <dbReference type="ChEBI" id="CHEBI:15378"/>
        <dbReference type="ChEBI" id="CHEBI:33019"/>
        <dbReference type="ChEBI" id="CHEBI:61560"/>
        <dbReference type="ChEBI" id="CHEBI:65317"/>
        <dbReference type="EC" id="3.6.1.9"/>
    </reaction>
</comment>
<dbReference type="EC" id="3.6.1.9" evidence="3"/>
<dbReference type="NCBIfam" id="TIGR00172">
    <property type="entry name" value="maf"/>
    <property type="match status" value="1"/>
</dbReference>
<evidence type="ECO:0000256" key="1">
    <source>
        <dbReference type="ARBA" id="ARBA00001968"/>
    </source>
</evidence>
<comment type="caution">
    <text evidence="4">The sequence shown here is derived from an EMBL/GenBank/DDBJ whole genome shotgun (WGS) entry which is preliminary data.</text>
</comment>
<reference evidence="4 5" key="1">
    <citation type="submission" date="2020-10" db="EMBL/GenBank/DDBJ databases">
        <title>Sequencing the genomes of 1000 actinobacteria strains.</title>
        <authorList>
            <person name="Klenk H.-P."/>
        </authorList>
    </citation>
    <scope>NUCLEOTIDE SEQUENCE [LARGE SCALE GENOMIC DNA]</scope>
    <source>
        <strain evidence="4 5">DSM 15474</strain>
    </source>
</reference>
<comment type="similarity">
    <text evidence="3">Belongs to the Maf family.</text>
</comment>
<dbReference type="PIRSF" id="PIRSF006305">
    <property type="entry name" value="Maf"/>
    <property type="match status" value="1"/>
</dbReference>
<evidence type="ECO:0000256" key="3">
    <source>
        <dbReference type="HAMAP-Rule" id="MF_00528"/>
    </source>
</evidence>
<dbReference type="Gene3D" id="3.90.950.10">
    <property type="match status" value="1"/>
</dbReference>
<dbReference type="EMBL" id="JADBEE010000002">
    <property type="protein sequence ID" value="MBE1515490.1"/>
    <property type="molecule type" value="Genomic_DNA"/>
</dbReference>
<comment type="subcellular location">
    <subcellularLocation>
        <location evidence="3">Cytoplasm</location>
    </subcellularLocation>
</comment>
<evidence type="ECO:0000313" key="5">
    <source>
        <dbReference type="Proteomes" id="UP000636579"/>
    </source>
</evidence>
<name>A0ABR9J924_9MICC</name>
<evidence type="ECO:0000256" key="2">
    <source>
        <dbReference type="ARBA" id="ARBA00022801"/>
    </source>
</evidence>
<evidence type="ECO:0000313" key="4">
    <source>
        <dbReference type="EMBL" id="MBE1515490.1"/>
    </source>
</evidence>
<dbReference type="SUPFAM" id="SSF52972">
    <property type="entry name" value="ITPase-like"/>
    <property type="match status" value="1"/>
</dbReference>
<organism evidence="4 5">
    <name type="scientific">Nesterenkonia halotolerans</name>
    <dbReference type="NCBI Taxonomy" id="225325"/>
    <lineage>
        <taxon>Bacteria</taxon>
        <taxon>Bacillati</taxon>
        <taxon>Actinomycetota</taxon>
        <taxon>Actinomycetes</taxon>
        <taxon>Micrococcales</taxon>
        <taxon>Micrococcaceae</taxon>
        <taxon>Nesterenkonia</taxon>
    </lineage>
</organism>
<dbReference type="CDD" id="cd00555">
    <property type="entry name" value="Maf"/>
    <property type="match status" value="1"/>
</dbReference>
<keyword evidence="5" id="KW-1185">Reference proteome</keyword>
<dbReference type="InterPro" id="IPR003697">
    <property type="entry name" value="Maf-like"/>
</dbReference>
<dbReference type="RefSeq" id="WP_192592324.1">
    <property type="nucleotide sequence ID" value="NZ_JADBEE010000002.1"/>
</dbReference>
<dbReference type="PANTHER" id="PTHR43213:SF5">
    <property type="entry name" value="BIFUNCTIONAL DTTP_UTP PYROPHOSPHATASE_METHYLTRANSFERASE PROTEIN-RELATED"/>
    <property type="match status" value="1"/>
</dbReference>
<comment type="catalytic activity">
    <reaction evidence="3">
        <text>a ribonucleoside 5'-triphosphate + H2O = a ribonucleoside 5'-phosphate + diphosphate + H(+)</text>
        <dbReference type="Rhea" id="RHEA:23996"/>
        <dbReference type="ChEBI" id="CHEBI:15377"/>
        <dbReference type="ChEBI" id="CHEBI:15378"/>
        <dbReference type="ChEBI" id="CHEBI:33019"/>
        <dbReference type="ChEBI" id="CHEBI:58043"/>
        <dbReference type="ChEBI" id="CHEBI:61557"/>
        <dbReference type="EC" id="3.6.1.9"/>
    </reaction>
</comment>